<dbReference type="Pfam" id="PF06803">
    <property type="entry name" value="DUF1232"/>
    <property type="match status" value="1"/>
</dbReference>
<dbReference type="InterPro" id="IPR010652">
    <property type="entry name" value="DUF1232"/>
</dbReference>
<keyword evidence="4" id="KW-0472">Membrane</keyword>
<comment type="subcellular location">
    <subcellularLocation>
        <location evidence="1">Endomembrane system</location>
        <topology evidence="1">Multi-pass membrane protein</topology>
    </subcellularLocation>
</comment>
<sequence length="143" mass="16100">MKEREMALPSDQKALLEARFHKDQGRVREEELDEVLQRVEGHLRSLAKVPGERGRLLVLRLRLMADLLRAWRGGKAELPWRAVTALGATLGYLCDPLDVIPDFLPVVGYLDDLFMVELCLASAGDQLREYALARGEAPETYGL</sequence>
<gene>
    <name evidence="6" type="ORF">Apau_2043</name>
</gene>
<evidence type="ECO:0000256" key="1">
    <source>
        <dbReference type="ARBA" id="ARBA00004127"/>
    </source>
</evidence>
<accession>E3CXL0</accession>
<feature type="domain" description="DUF1232" evidence="5">
    <location>
        <begin position="83"/>
        <end position="116"/>
    </location>
</feature>
<reference evidence="6 7" key="1">
    <citation type="journal article" date="2010" name="Stand. Genomic Sci.">
        <title>Non-contiguous finished genome sequence of Aminomonas paucivorans type strain (GLU-3).</title>
        <authorList>
            <person name="Pitluck S."/>
            <person name="Yasawong M."/>
            <person name="Held B."/>
            <person name="Lapidus A."/>
            <person name="Nolan M."/>
            <person name="Copeland A."/>
            <person name="Lucas S."/>
            <person name="Del Rio T.G."/>
            <person name="Tice H."/>
            <person name="Cheng J.F."/>
            <person name="Chertkov O."/>
            <person name="Goodwin L."/>
            <person name="Tapia R."/>
            <person name="Han C."/>
            <person name="Liolios K."/>
            <person name="Ivanova N."/>
            <person name="Mavromatis K."/>
            <person name="Ovchinnikova G."/>
            <person name="Pati A."/>
            <person name="Chen A."/>
            <person name="Palaniappan K."/>
            <person name="Land M."/>
            <person name="Hauser L."/>
            <person name="Chang Y.J."/>
            <person name="Jeffries C.D."/>
            <person name="Pukall R."/>
            <person name="Spring S."/>
            <person name="Rohde M."/>
            <person name="Sikorski J."/>
            <person name="Goker M."/>
            <person name="Woyke T."/>
            <person name="Bristow J."/>
            <person name="Eisen J.A."/>
            <person name="Markowitz V."/>
            <person name="Hugenholtz P."/>
            <person name="Kyrpides N.C."/>
            <person name="Klenk H.P."/>
        </authorList>
    </citation>
    <scope>NUCLEOTIDE SEQUENCE [LARGE SCALE GENOMIC DNA]</scope>
    <source>
        <strain evidence="6 7">DSM 12260</strain>
    </source>
</reference>
<dbReference type="PaxDb" id="584708-Apau_2043"/>
<evidence type="ECO:0000313" key="7">
    <source>
        <dbReference type="Proteomes" id="UP000005096"/>
    </source>
</evidence>
<evidence type="ECO:0000259" key="5">
    <source>
        <dbReference type="Pfam" id="PF06803"/>
    </source>
</evidence>
<dbReference type="GO" id="GO:0012505">
    <property type="term" value="C:endomembrane system"/>
    <property type="evidence" value="ECO:0007669"/>
    <property type="project" value="UniProtKB-SubCell"/>
</dbReference>
<keyword evidence="7" id="KW-1185">Reference proteome</keyword>
<proteinExistence type="predicted"/>
<name>E3CXL0_9BACT</name>
<dbReference type="STRING" id="584708.Apau_2043"/>
<evidence type="ECO:0000256" key="4">
    <source>
        <dbReference type="ARBA" id="ARBA00023136"/>
    </source>
</evidence>
<dbReference type="RefSeq" id="WP_006301694.1">
    <property type="nucleotide sequence ID" value="NZ_CM001022.1"/>
</dbReference>
<dbReference type="Proteomes" id="UP000005096">
    <property type="component" value="Chromosome"/>
</dbReference>
<keyword evidence="2" id="KW-0812">Transmembrane</keyword>
<organism evidence="6 7">
    <name type="scientific">Aminomonas paucivorans DSM 12260</name>
    <dbReference type="NCBI Taxonomy" id="584708"/>
    <lineage>
        <taxon>Bacteria</taxon>
        <taxon>Thermotogati</taxon>
        <taxon>Synergistota</taxon>
        <taxon>Synergistia</taxon>
        <taxon>Synergistales</taxon>
        <taxon>Synergistaceae</taxon>
        <taxon>Aminomonas</taxon>
    </lineage>
</organism>
<keyword evidence="3" id="KW-1133">Transmembrane helix</keyword>
<dbReference type="OrthoDB" id="9800034at2"/>
<evidence type="ECO:0000256" key="3">
    <source>
        <dbReference type="ARBA" id="ARBA00022989"/>
    </source>
</evidence>
<protein>
    <recommendedName>
        <fullName evidence="5">DUF1232 domain-containing protein</fullName>
    </recommendedName>
</protein>
<evidence type="ECO:0000256" key="2">
    <source>
        <dbReference type="ARBA" id="ARBA00022692"/>
    </source>
</evidence>
<evidence type="ECO:0000313" key="6">
    <source>
        <dbReference type="EMBL" id="EFQ24454.1"/>
    </source>
</evidence>
<dbReference type="AlphaFoldDB" id="E3CXL0"/>
<dbReference type="HOGENOM" id="CLU_110199_1_1_0"/>
<dbReference type="EMBL" id="CM001022">
    <property type="protein sequence ID" value="EFQ24454.1"/>
    <property type="molecule type" value="Genomic_DNA"/>
</dbReference>
<dbReference type="eggNOG" id="COG3339">
    <property type="taxonomic scope" value="Bacteria"/>
</dbReference>